<protein>
    <submittedName>
        <fullName evidence="1">35856_t:CDS:1</fullName>
    </submittedName>
</protein>
<gene>
    <name evidence="1" type="ORF">RPERSI_LOCUS29850</name>
</gene>
<dbReference type="Proteomes" id="UP000789920">
    <property type="component" value="Unassembled WGS sequence"/>
</dbReference>
<evidence type="ECO:0000313" key="1">
    <source>
        <dbReference type="EMBL" id="CAG8836214.1"/>
    </source>
</evidence>
<feature type="non-terminal residue" evidence="1">
    <location>
        <position position="1"/>
    </location>
</feature>
<keyword evidence="2" id="KW-1185">Reference proteome</keyword>
<comment type="caution">
    <text evidence="1">The sequence shown here is derived from an EMBL/GenBank/DDBJ whole genome shotgun (WGS) entry which is preliminary data.</text>
</comment>
<reference evidence="1" key="1">
    <citation type="submission" date="2021-06" db="EMBL/GenBank/DDBJ databases">
        <authorList>
            <person name="Kallberg Y."/>
            <person name="Tangrot J."/>
            <person name="Rosling A."/>
        </authorList>
    </citation>
    <scope>NUCLEOTIDE SEQUENCE</scope>
    <source>
        <strain evidence="1">MA461A</strain>
    </source>
</reference>
<dbReference type="EMBL" id="CAJVQC010114014">
    <property type="protein sequence ID" value="CAG8836214.1"/>
    <property type="molecule type" value="Genomic_DNA"/>
</dbReference>
<name>A0ACA9SDC0_9GLOM</name>
<sequence length="45" mass="4980">QLILLIPPGGTNLKDGFNSRVRRPGNNDNPMVNFKFDVEKIVAAL</sequence>
<accession>A0ACA9SDC0</accession>
<evidence type="ECO:0000313" key="2">
    <source>
        <dbReference type="Proteomes" id="UP000789920"/>
    </source>
</evidence>
<proteinExistence type="predicted"/>
<organism evidence="1 2">
    <name type="scientific">Racocetra persica</name>
    <dbReference type="NCBI Taxonomy" id="160502"/>
    <lineage>
        <taxon>Eukaryota</taxon>
        <taxon>Fungi</taxon>
        <taxon>Fungi incertae sedis</taxon>
        <taxon>Mucoromycota</taxon>
        <taxon>Glomeromycotina</taxon>
        <taxon>Glomeromycetes</taxon>
        <taxon>Diversisporales</taxon>
        <taxon>Gigasporaceae</taxon>
        <taxon>Racocetra</taxon>
    </lineage>
</organism>